<keyword evidence="1" id="KW-0812">Transmembrane</keyword>
<dbReference type="AlphaFoldDB" id="A0A383UZU9"/>
<feature type="transmembrane region" description="Helical" evidence="1">
    <location>
        <begin position="111"/>
        <end position="130"/>
    </location>
</feature>
<accession>A0A383UZU9</accession>
<proteinExistence type="predicted"/>
<dbReference type="GO" id="GO:0003676">
    <property type="term" value="F:nucleic acid binding"/>
    <property type="evidence" value="ECO:0007669"/>
    <property type="project" value="InterPro"/>
</dbReference>
<keyword evidence="1" id="KW-0472">Membrane</keyword>
<gene>
    <name evidence="2" type="ORF">BLGHR1_16654</name>
</gene>
<dbReference type="InterPro" id="IPR036397">
    <property type="entry name" value="RNaseH_sf"/>
</dbReference>
<evidence type="ECO:0000313" key="3">
    <source>
        <dbReference type="Proteomes" id="UP000275772"/>
    </source>
</evidence>
<reference evidence="2 3" key="1">
    <citation type="submission" date="2017-11" db="EMBL/GenBank/DDBJ databases">
        <authorList>
            <person name="Kracher B."/>
        </authorList>
    </citation>
    <scope>NUCLEOTIDE SEQUENCE [LARGE SCALE GENOMIC DNA]</scope>
    <source>
        <strain evidence="2 3">RACE1</strain>
    </source>
</reference>
<evidence type="ECO:0000313" key="2">
    <source>
        <dbReference type="EMBL" id="SZF05851.1"/>
    </source>
</evidence>
<dbReference type="EMBL" id="UNSH01000086">
    <property type="protein sequence ID" value="SZF05851.1"/>
    <property type="molecule type" value="Genomic_DNA"/>
</dbReference>
<evidence type="ECO:0000256" key="1">
    <source>
        <dbReference type="SAM" id="Phobius"/>
    </source>
</evidence>
<dbReference type="Gene3D" id="3.30.420.10">
    <property type="entry name" value="Ribonuclease H-like superfamily/Ribonuclease H"/>
    <property type="match status" value="1"/>
</dbReference>
<dbReference type="Proteomes" id="UP000275772">
    <property type="component" value="Unassembled WGS sequence"/>
</dbReference>
<protein>
    <submittedName>
        <fullName evidence="2">Uncharacterized protein</fullName>
    </submittedName>
</protein>
<name>A0A383UZU9_BLUHO</name>
<keyword evidence="1" id="KW-1133">Transmembrane helix</keyword>
<sequence length="142" mass="16072">MEFMSLWLIQPISPANSPDLSQIEAVLDRMRDYILCHHPNLGGGQQRTPDSLRKIAKETWDYISLEDLVRLIESLPAICQAVIDADGGPTRFYCLKIFQPHVQIQGYDKTICFVLFIYMLGTLVPVALLLELKHEWGRAGSG</sequence>
<organism evidence="2 3">
    <name type="scientific">Blumeria hordei</name>
    <name type="common">Barley powdery mildew</name>
    <name type="synonym">Blumeria graminis f. sp. hordei</name>
    <dbReference type="NCBI Taxonomy" id="2867405"/>
    <lineage>
        <taxon>Eukaryota</taxon>
        <taxon>Fungi</taxon>
        <taxon>Dikarya</taxon>
        <taxon>Ascomycota</taxon>
        <taxon>Pezizomycotina</taxon>
        <taxon>Leotiomycetes</taxon>
        <taxon>Erysiphales</taxon>
        <taxon>Erysiphaceae</taxon>
        <taxon>Blumeria</taxon>
    </lineage>
</organism>
<dbReference type="VEuPathDB" id="FungiDB:BLGHR1_16654"/>